<reference evidence="2 3" key="1">
    <citation type="submission" date="2024-03" db="EMBL/GenBank/DDBJ databases">
        <authorList>
            <person name="Brejova B."/>
        </authorList>
    </citation>
    <scope>NUCLEOTIDE SEQUENCE [LARGE SCALE GENOMIC DNA]</scope>
    <source>
        <strain evidence="2 3">CBS 14171</strain>
    </source>
</reference>
<evidence type="ECO:0000313" key="3">
    <source>
        <dbReference type="Proteomes" id="UP001497383"/>
    </source>
</evidence>
<dbReference type="GeneID" id="92211175"/>
<dbReference type="RefSeq" id="XP_066832917.1">
    <property type="nucleotide sequence ID" value="XM_066976370.1"/>
</dbReference>
<feature type="region of interest" description="Disordered" evidence="1">
    <location>
        <begin position="1"/>
        <end position="21"/>
    </location>
</feature>
<dbReference type="SUPFAM" id="SSF52540">
    <property type="entry name" value="P-loop containing nucleoside triphosphate hydrolases"/>
    <property type="match status" value="1"/>
</dbReference>
<gene>
    <name evidence="2" type="ORF">LODBEIA_P59790</name>
</gene>
<evidence type="ECO:0000313" key="2">
    <source>
        <dbReference type="EMBL" id="CAK9442236.1"/>
    </source>
</evidence>
<name>A0ABP0ZUD9_9ASCO</name>
<evidence type="ECO:0000256" key="1">
    <source>
        <dbReference type="SAM" id="MobiDB-lite"/>
    </source>
</evidence>
<dbReference type="EMBL" id="OZ022412">
    <property type="protein sequence ID" value="CAK9442236.1"/>
    <property type="molecule type" value="Genomic_DNA"/>
</dbReference>
<proteinExistence type="predicted"/>
<keyword evidence="3" id="KW-1185">Reference proteome</keyword>
<accession>A0ABP0ZUD9</accession>
<organism evidence="2 3">
    <name type="scientific">Lodderomyces beijingensis</name>
    <dbReference type="NCBI Taxonomy" id="1775926"/>
    <lineage>
        <taxon>Eukaryota</taxon>
        <taxon>Fungi</taxon>
        <taxon>Dikarya</taxon>
        <taxon>Ascomycota</taxon>
        <taxon>Saccharomycotina</taxon>
        <taxon>Pichiomycetes</taxon>
        <taxon>Debaryomycetaceae</taxon>
        <taxon>Candida/Lodderomyces clade</taxon>
        <taxon>Lodderomyces</taxon>
    </lineage>
</organism>
<sequence>MSSWSSNSSKQNVHHLHETPTPLNLTNPIRLAFLGGGKSGKTSVISKLTLGNFRDTYYPTLKPTPVLFNYEPESEEAVDVLVGATTLSNSKRVRLSSNHHYNPHSNGYYSVSSGGEISPMLVELVDTPAFNPQDIVPFIEASLYSRLSKEYLHNLANEPKKPVSTKPLIVASGASELNGNIDGYFLVYSAIPSYNPPIYDGDDSGSGGDLPRNHSFKLLSVMKSALNEAWQEYNAYKTNWEKGQEADVFSFKHAWRGLWRDHQHGSSGVGGSGSAMEDFSDSPPVWIVCTHASSPLASAQLLEDGKKLSCEWMCGFVAMDCSTDDGAILLPLMIRDIIQKRKSKK</sequence>
<dbReference type="Proteomes" id="UP001497383">
    <property type="component" value="Chromosome 8"/>
</dbReference>
<dbReference type="InterPro" id="IPR027417">
    <property type="entry name" value="P-loop_NTPase"/>
</dbReference>
<protein>
    <submittedName>
        <fullName evidence="2">Uncharacterized protein</fullName>
    </submittedName>
</protein>